<name>U2KSS0_9FIRM</name>
<keyword evidence="2" id="KW-1185">Reference proteome</keyword>
<reference evidence="1 2" key="1">
    <citation type="submission" date="2013-07" db="EMBL/GenBank/DDBJ databases">
        <authorList>
            <person name="Weinstock G."/>
            <person name="Sodergren E."/>
            <person name="Wylie T."/>
            <person name="Fulton L."/>
            <person name="Fulton R."/>
            <person name="Fronick C."/>
            <person name="O'Laughlin M."/>
            <person name="Godfrey J."/>
            <person name="Miner T."/>
            <person name="Herter B."/>
            <person name="Appelbaum E."/>
            <person name="Cordes M."/>
            <person name="Lek S."/>
            <person name="Wollam A."/>
            <person name="Pepin K.H."/>
            <person name="Palsikar V.B."/>
            <person name="Mitreva M."/>
            <person name="Wilson R.K."/>
        </authorList>
    </citation>
    <scope>NUCLEOTIDE SEQUENCE [LARGE SCALE GENOMIC DNA]</scope>
    <source>
        <strain evidence="1 2">ATCC 27760</strain>
    </source>
</reference>
<dbReference type="STRING" id="411473.RUMCAL_01709"/>
<organism evidence="1 2">
    <name type="scientific">Ruminococcus callidus ATCC 27760</name>
    <dbReference type="NCBI Taxonomy" id="411473"/>
    <lineage>
        <taxon>Bacteria</taxon>
        <taxon>Bacillati</taxon>
        <taxon>Bacillota</taxon>
        <taxon>Clostridia</taxon>
        <taxon>Eubacteriales</taxon>
        <taxon>Oscillospiraceae</taxon>
        <taxon>Ruminococcus</taxon>
    </lineage>
</organism>
<proteinExistence type="predicted"/>
<dbReference type="AlphaFoldDB" id="U2KSS0"/>
<dbReference type="HOGENOM" id="CLU_3316437_0_0_9"/>
<gene>
    <name evidence="1" type="ORF">RUMCAL_01709</name>
</gene>
<dbReference type="PATRIC" id="fig|411473.3.peg.1395"/>
<sequence>MTIATKVHCRFCAVFLPCPEKPVKKYDFGEKYTIFPKTD</sequence>
<dbReference type="Proteomes" id="UP000016662">
    <property type="component" value="Unassembled WGS sequence"/>
</dbReference>
<evidence type="ECO:0000313" key="2">
    <source>
        <dbReference type="Proteomes" id="UP000016662"/>
    </source>
</evidence>
<protein>
    <submittedName>
        <fullName evidence="1">Uncharacterized protein</fullName>
    </submittedName>
</protein>
<evidence type="ECO:0000313" key="1">
    <source>
        <dbReference type="EMBL" id="ERJ95105.1"/>
    </source>
</evidence>
<dbReference type="EMBL" id="AWVF01000217">
    <property type="protein sequence ID" value="ERJ95105.1"/>
    <property type="molecule type" value="Genomic_DNA"/>
</dbReference>
<accession>U2KSS0</accession>
<comment type="caution">
    <text evidence="1">The sequence shown here is derived from an EMBL/GenBank/DDBJ whole genome shotgun (WGS) entry which is preliminary data.</text>
</comment>